<protein>
    <submittedName>
        <fullName evidence="1">Sulfur transfer complex subunit TusB</fullName>
    </submittedName>
</protein>
<evidence type="ECO:0000313" key="2">
    <source>
        <dbReference type="Proteomes" id="UP000254069"/>
    </source>
</evidence>
<dbReference type="InterPro" id="IPR027396">
    <property type="entry name" value="DsrEFH-like"/>
</dbReference>
<name>A0A1S2U0R6_9GAMM</name>
<dbReference type="PANTHER" id="PTHR37526:SF1">
    <property type="entry name" value="PROTEIN TUSB"/>
    <property type="match status" value="1"/>
</dbReference>
<dbReference type="PANTHER" id="PTHR37526">
    <property type="entry name" value="PROTEIN TUSB"/>
    <property type="match status" value="1"/>
</dbReference>
<dbReference type="KEGG" id="salg:BS332_17875"/>
<dbReference type="Gene3D" id="3.40.1260.10">
    <property type="entry name" value="DsrEFH-like"/>
    <property type="match status" value="1"/>
</dbReference>
<dbReference type="EMBL" id="UGYO01000002">
    <property type="protein sequence ID" value="SUJ07298.1"/>
    <property type="molecule type" value="Genomic_DNA"/>
</dbReference>
<dbReference type="RefSeq" id="WP_025009739.1">
    <property type="nucleotide sequence ID" value="NZ_AP024609.1"/>
</dbReference>
<dbReference type="InterPro" id="IPR007215">
    <property type="entry name" value="Sulphur_relay_TusB/DsrH"/>
</dbReference>
<dbReference type="GO" id="GO:1990228">
    <property type="term" value="C:sulfurtransferase complex"/>
    <property type="evidence" value="ECO:0007669"/>
    <property type="project" value="TreeGrafter"/>
</dbReference>
<dbReference type="GO" id="GO:0002143">
    <property type="term" value="P:tRNA wobble position uridine thiolation"/>
    <property type="evidence" value="ECO:0007669"/>
    <property type="project" value="InterPro"/>
</dbReference>
<organism evidence="1 2">
    <name type="scientific">Shewanella algae</name>
    <dbReference type="NCBI Taxonomy" id="38313"/>
    <lineage>
        <taxon>Bacteria</taxon>
        <taxon>Pseudomonadati</taxon>
        <taxon>Pseudomonadota</taxon>
        <taxon>Gammaproteobacteria</taxon>
        <taxon>Alteromonadales</taxon>
        <taxon>Shewanellaceae</taxon>
        <taxon>Shewanella</taxon>
    </lineage>
</organism>
<dbReference type="Proteomes" id="UP000254069">
    <property type="component" value="Unassembled WGS sequence"/>
</dbReference>
<dbReference type="GeneID" id="88625093"/>
<accession>A0A380BWA9</accession>
<keyword evidence="2" id="KW-1185">Reference proteome</keyword>
<evidence type="ECO:0000313" key="1">
    <source>
        <dbReference type="EMBL" id="SUJ07298.1"/>
    </source>
</evidence>
<dbReference type="NCBIfam" id="TIGR03011">
    <property type="entry name" value="sulf_tusB_dsrH"/>
    <property type="match status" value="1"/>
</dbReference>
<dbReference type="AlphaFoldDB" id="A0A1S2U0R6"/>
<reference evidence="1 2" key="1">
    <citation type="submission" date="2018-06" db="EMBL/GenBank/DDBJ databases">
        <authorList>
            <consortium name="Pathogen Informatics"/>
            <person name="Doyle S."/>
        </authorList>
    </citation>
    <scope>NUCLEOTIDE SEQUENCE [LARGE SCALE GENOMIC DNA]</scope>
    <source>
        <strain evidence="1 2">NCTC10738</strain>
    </source>
</reference>
<proteinExistence type="predicted"/>
<gene>
    <name evidence="1" type="ORF">NCTC10738_03946</name>
</gene>
<sequence>MILHQIQTSAARDTALSCALRYAGKTDVFLLAGDAVSALLKRQWAMALSPFKVVLVADDVKARGLEDFLGNYEQLDYPALVALTLAHTKVISW</sequence>
<accession>A0A1S2U0R6</accession>
<dbReference type="Pfam" id="PF04077">
    <property type="entry name" value="DsrH"/>
    <property type="match status" value="1"/>
</dbReference>
<dbReference type="SUPFAM" id="SSF75169">
    <property type="entry name" value="DsrEFH-like"/>
    <property type="match status" value="1"/>
</dbReference>
<dbReference type="OrthoDB" id="9795117at2"/>